<dbReference type="FunFam" id="1.20.1250.20:FF:000134">
    <property type="entry name" value="MFS sugar transporter protein"/>
    <property type="match status" value="1"/>
</dbReference>
<evidence type="ECO:0000256" key="5">
    <source>
        <dbReference type="ARBA" id="ARBA00022989"/>
    </source>
</evidence>
<dbReference type="GO" id="GO:0016020">
    <property type="term" value="C:membrane"/>
    <property type="evidence" value="ECO:0007669"/>
    <property type="project" value="UniProtKB-SubCell"/>
</dbReference>
<dbReference type="SUPFAM" id="SSF103473">
    <property type="entry name" value="MFS general substrate transporter"/>
    <property type="match status" value="1"/>
</dbReference>
<comment type="subcellular location">
    <subcellularLocation>
        <location evidence="1">Membrane</location>
        <topology evidence="1">Multi-pass membrane protein</topology>
    </subcellularLocation>
</comment>
<evidence type="ECO:0000256" key="3">
    <source>
        <dbReference type="ARBA" id="ARBA00022448"/>
    </source>
</evidence>
<reference evidence="11" key="1">
    <citation type="submission" date="2016-02" db="EMBL/GenBank/DDBJ databases">
        <title>Draft genome sequence of Microdochium bolleyi, a fungal endophyte of beachgrass.</title>
        <authorList>
            <consortium name="DOE Joint Genome Institute"/>
            <person name="David A.S."/>
            <person name="May G."/>
            <person name="Haridas S."/>
            <person name="Lim J."/>
            <person name="Wang M."/>
            <person name="Labutti K."/>
            <person name="Lipzen A."/>
            <person name="Barry K."/>
            <person name="Grigoriev I.V."/>
        </authorList>
    </citation>
    <scope>NUCLEOTIDE SEQUENCE [LARGE SCALE GENOMIC DNA]</scope>
    <source>
        <strain evidence="11">J235TASD1</strain>
    </source>
</reference>
<dbReference type="PANTHER" id="PTHR48022:SF2">
    <property type="entry name" value="PLASTIDIC GLUCOSE TRANSPORTER 4"/>
    <property type="match status" value="1"/>
</dbReference>
<dbReference type="InterPro" id="IPR005829">
    <property type="entry name" value="Sugar_transporter_CS"/>
</dbReference>
<keyword evidence="6 8" id="KW-0472">Membrane</keyword>
<feature type="compositionally biased region" description="Basic and acidic residues" evidence="7">
    <location>
        <begin position="502"/>
        <end position="514"/>
    </location>
</feature>
<dbReference type="InterPro" id="IPR003663">
    <property type="entry name" value="Sugar/inositol_transpt"/>
</dbReference>
<evidence type="ECO:0000256" key="2">
    <source>
        <dbReference type="ARBA" id="ARBA00010992"/>
    </source>
</evidence>
<dbReference type="Gene3D" id="1.20.1250.20">
    <property type="entry name" value="MFS general substrate transporter like domains"/>
    <property type="match status" value="1"/>
</dbReference>
<protein>
    <submittedName>
        <fullName evidence="10">General substrate transporter</fullName>
    </submittedName>
</protein>
<feature type="transmembrane region" description="Helical" evidence="8">
    <location>
        <begin position="297"/>
        <end position="323"/>
    </location>
</feature>
<dbReference type="PANTHER" id="PTHR48022">
    <property type="entry name" value="PLASTIDIC GLUCOSE TRANSPORTER 4"/>
    <property type="match status" value="1"/>
</dbReference>
<dbReference type="AlphaFoldDB" id="A0A136JCD9"/>
<dbReference type="EMBL" id="KQ964247">
    <property type="protein sequence ID" value="KXJ94823.1"/>
    <property type="molecule type" value="Genomic_DNA"/>
</dbReference>
<feature type="transmembrane region" description="Helical" evidence="8">
    <location>
        <begin position="84"/>
        <end position="107"/>
    </location>
</feature>
<dbReference type="InterPro" id="IPR036259">
    <property type="entry name" value="MFS_trans_sf"/>
</dbReference>
<accession>A0A136JCD9</accession>
<evidence type="ECO:0000256" key="1">
    <source>
        <dbReference type="ARBA" id="ARBA00004141"/>
    </source>
</evidence>
<gene>
    <name evidence="10" type="ORF">Micbo1qcDRAFT_145543</name>
</gene>
<evidence type="ECO:0000256" key="7">
    <source>
        <dbReference type="SAM" id="MobiDB-lite"/>
    </source>
</evidence>
<dbReference type="InterPro" id="IPR050360">
    <property type="entry name" value="MFS_Sugar_Transporters"/>
</dbReference>
<dbReference type="InterPro" id="IPR005828">
    <property type="entry name" value="MFS_sugar_transport-like"/>
</dbReference>
<dbReference type="PROSITE" id="PS50850">
    <property type="entry name" value="MFS"/>
    <property type="match status" value="1"/>
</dbReference>
<proteinExistence type="inferred from homology"/>
<sequence length="554" mass="58427">MLLCRLRGVPLWLSASCITALNAMVFGLDTGTIGPVTTMDSFIQTFGHFSATVHGVVVSSILITGVLAALIVGNLADRYGRTRVIVVGSAIFGVGSAIETCAFHLPVFIVGRLIKGAGEGCFLSTVYVLTAELSPAKQRGAVTNLAGVAITSGIVLGFFMCYGTARLYSATADGGGATDDDGLGGLRSLQWRLPIAVQSFIAFSNAVLTGCLVPQSPRWLLATGKPEQARALIAKLGLSDAESSELVNPDVSSSSGSADGAPPLLEHSPDLTLWESIRHTFADFRTALSPPVRNRTLFGCFIMACQQLAGIDGVLYYAPLLFAQTGLMGSEQAKFLASGVSGLVILAVTIPSTFLCDFWGRKTAAITGGLGLSGTMILIGSLYAAYGGAGAGQMPTAAKWTVVIAIYLYGVIFTSTWALVFRMYMIESLPRRSRSSGSALAQASNWLANYIVALTTPVFLASSSFGAYYFWGFTSLACTAACCLVMRETRGRSLEVIEKEYADEQQSREGSRDEKRRRKERKGEKAQAGGGGGGGGVGDEAVRVTVRGVEQPEQ</sequence>
<feature type="compositionally biased region" description="Gly residues" evidence="7">
    <location>
        <begin position="528"/>
        <end position="538"/>
    </location>
</feature>
<dbReference type="OrthoDB" id="5399138at2759"/>
<evidence type="ECO:0000256" key="8">
    <source>
        <dbReference type="SAM" id="Phobius"/>
    </source>
</evidence>
<dbReference type="InterPro" id="IPR020846">
    <property type="entry name" value="MFS_dom"/>
</dbReference>
<feature type="transmembrane region" description="Helical" evidence="8">
    <location>
        <begin position="406"/>
        <end position="425"/>
    </location>
</feature>
<feature type="region of interest" description="Disordered" evidence="7">
    <location>
        <begin position="502"/>
        <end position="554"/>
    </location>
</feature>
<feature type="transmembrane region" description="Helical" evidence="8">
    <location>
        <begin position="51"/>
        <end position="72"/>
    </location>
</feature>
<feature type="transmembrane region" description="Helical" evidence="8">
    <location>
        <begin position="363"/>
        <end position="386"/>
    </location>
</feature>
<dbReference type="PRINTS" id="PR00171">
    <property type="entry name" value="SUGRTRNSPORT"/>
</dbReference>
<keyword evidence="3" id="KW-0813">Transport</keyword>
<evidence type="ECO:0000256" key="6">
    <source>
        <dbReference type="ARBA" id="ARBA00023136"/>
    </source>
</evidence>
<dbReference type="InParanoid" id="A0A136JCD9"/>
<keyword evidence="11" id="KW-1185">Reference proteome</keyword>
<dbReference type="PROSITE" id="PS00217">
    <property type="entry name" value="SUGAR_TRANSPORT_2"/>
    <property type="match status" value="1"/>
</dbReference>
<feature type="transmembrane region" description="Helical" evidence="8">
    <location>
        <begin position="142"/>
        <end position="165"/>
    </location>
</feature>
<evidence type="ECO:0000259" key="9">
    <source>
        <dbReference type="PROSITE" id="PS50850"/>
    </source>
</evidence>
<feature type="domain" description="Major facilitator superfamily (MFS) profile" evidence="9">
    <location>
        <begin position="15"/>
        <end position="490"/>
    </location>
</feature>
<feature type="transmembrane region" description="Helical" evidence="8">
    <location>
        <begin position="446"/>
        <end position="462"/>
    </location>
</feature>
<feature type="transmembrane region" description="Helical" evidence="8">
    <location>
        <begin position="468"/>
        <end position="486"/>
    </location>
</feature>
<dbReference type="Pfam" id="PF00083">
    <property type="entry name" value="Sugar_tr"/>
    <property type="match status" value="1"/>
</dbReference>
<feature type="transmembrane region" description="Helical" evidence="8">
    <location>
        <begin position="335"/>
        <end position="356"/>
    </location>
</feature>
<evidence type="ECO:0000256" key="4">
    <source>
        <dbReference type="ARBA" id="ARBA00022692"/>
    </source>
</evidence>
<keyword evidence="4 8" id="KW-0812">Transmembrane</keyword>
<dbReference type="GO" id="GO:0005351">
    <property type="term" value="F:carbohydrate:proton symporter activity"/>
    <property type="evidence" value="ECO:0007669"/>
    <property type="project" value="TreeGrafter"/>
</dbReference>
<name>A0A136JCD9_9PEZI</name>
<keyword evidence="5 8" id="KW-1133">Transmembrane helix</keyword>
<dbReference type="Proteomes" id="UP000070501">
    <property type="component" value="Unassembled WGS sequence"/>
</dbReference>
<organism evidence="10 11">
    <name type="scientific">Microdochium bolleyi</name>
    <dbReference type="NCBI Taxonomy" id="196109"/>
    <lineage>
        <taxon>Eukaryota</taxon>
        <taxon>Fungi</taxon>
        <taxon>Dikarya</taxon>
        <taxon>Ascomycota</taxon>
        <taxon>Pezizomycotina</taxon>
        <taxon>Sordariomycetes</taxon>
        <taxon>Xylariomycetidae</taxon>
        <taxon>Xylariales</taxon>
        <taxon>Microdochiaceae</taxon>
        <taxon>Microdochium</taxon>
    </lineage>
</organism>
<evidence type="ECO:0000313" key="11">
    <source>
        <dbReference type="Proteomes" id="UP000070501"/>
    </source>
</evidence>
<comment type="similarity">
    <text evidence="2">Belongs to the major facilitator superfamily. Sugar transporter (TC 2.A.1.1) family.</text>
</comment>
<evidence type="ECO:0000313" key="10">
    <source>
        <dbReference type="EMBL" id="KXJ94823.1"/>
    </source>
</evidence>